<dbReference type="InterPro" id="IPR028082">
    <property type="entry name" value="Peripla_BP_I"/>
</dbReference>
<dbReference type="AlphaFoldDB" id="A0A9D6Z532"/>
<comment type="similarity">
    <text evidence="1">Belongs to the leucine-binding protein family.</text>
</comment>
<dbReference type="EMBL" id="JACRDE010000439">
    <property type="protein sequence ID" value="MBI5251157.1"/>
    <property type="molecule type" value="Genomic_DNA"/>
</dbReference>
<keyword evidence="4" id="KW-0029">Amino-acid transport</keyword>
<evidence type="ECO:0000313" key="6">
    <source>
        <dbReference type="EMBL" id="MBI5251157.1"/>
    </source>
</evidence>
<protein>
    <submittedName>
        <fullName evidence="6">Amino acid ABC transporter substrate-binding protein</fullName>
    </submittedName>
</protein>
<dbReference type="SUPFAM" id="SSF53822">
    <property type="entry name" value="Periplasmic binding protein-like I"/>
    <property type="match status" value="1"/>
</dbReference>
<dbReference type="InterPro" id="IPR051010">
    <property type="entry name" value="BCAA_transport"/>
</dbReference>
<evidence type="ECO:0000256" key="3">
    <source>
        <dbReference type="ARBA" id="ARBA00022729"/>
    </source>
</evidence>
<sequence>MERGSRKLISIIAIVACLAVVPWLTGKSMAADNPIVIGGSLPLTGESAEPGLWVERGMKFWADEINAKGGLLGRPVTFKIYDDESSPQKAVTIAEKAITVDKVDLLFGGYPGTAARAVMPVAEKHKYVYVSMGGHMKSFEQGYKYSFGAPPLMGEWWYEGFFEWLATIPADQRPKKAAVYTMNNPIGTSLLDSIERWTKKLNIEKAIDEKYNLPLPDATPLILKAKQMNCDLLFANGLFPDGVMVVRAAKALDYNPKAIVQGIGSVIPAWLKELGKDGYYVFSGTSLHNKLNFPGNDKLNAYVKEKFGLDGYPVYFGFGYAWMQSLGQAVEGAKSLDQTKIRDWLRANKVETICGHMTVDDKGLTKPINFCTQMIDGQVELIWPLNVRTKAPVYPKPPWN</sequence>
<organism evidence="6 7">
    <name type="scientific">Desulfomonile tiedjei</name>
    <dbReference type="NCBI Taxonomy" id="2358"/>
    <lineage>
        <taxon>Bacteria</taxon>
        <taxon>Pseudomonadati</taxon>
        <taxon>Thermodesulfobacteriota</taxon>
        <taxon>Desulfomonilia</taxon>
        <taxon>Desulfomonilales</taxon>
        <taxon>Desulfomonilaceae</taxon>
        <taxon>Desulfomonile</taxon>
    </lineage>
</organism>
<dbReference type="InterPro" id="IPR028081">
    <property type="entry name" value="Leu-bd"/>
</dbReference>
<dbReference type="GO" id="GO:0006865">
    <property type="term" value="P:amino acid transport"/>
    <property type="evidence" value="ECO:0007669"/>
    <property type="project" value="UniProtKB-KW"/>
</dbReference>
<dbReference type="InterPro" id="IPR000709">
    <property type="entry name" value="Leu_Ile_Val-bd"/>
</dbReference>
<keyword evidence="2" id="KW-0813">Transport</keyword>
<feature type="domain" description="Leucine-binding protein" evidence="5">
    <location>
        <begin position="34"/>
        <end position="361"/>
    </location>
</feature>
<reference evidence="6" key="1">
    <citation type="submission" date="2020-07" db="EMBL/GenBank/DDBJ databases">
        <title>Huge and variable diversity of episymbiotic CPR bacteria and DPANN archaea in groundwater ecosystems.</title>
        <authorList>
            <person name="He C.Y."/>
            <person name="Keren R."/>
            <person name="Whittaker M."/>
            <person name="Farag I.F."/>
            <person name="Doudna J."/>
            <person name="Cate J.H.D."/>
            <person name="Banfield J.F."/>
        </authorList>
    </citation>
    <scope>NUCLEOTIDE SEQUENCE</scope>
    <source>
        <strain evidence="6">NC_groundwater_1664_Pr3_B-0.1um_52_9</strain>
    </source>
</reference>
<dbReference type="PANTHER" id="PTHR30483">
    <property type="entry name" value="LEUCINE-SPECIFIC-BINDING PROTEIN"/>
    <property type="match status" value="1"/>
</dbReference>
<dbReference type="Gene3D" id="3.40.50.2300">
    <property type="match status" value="2"/>
</dbReference>
<comment type="caution">
    <text evidence="6">The sequence shown here is derived from an EMBL/GenBank/DDBJ whole genome shotgun (WGS) entry which is preliminary data.</text>
</comment>
<evidence type="ECO:0000313" key="7">
    <source>
        <dbReference type="Proteomes" id="UP000807825"/>
    </source>
</evidence>
<dbReference type="Proteomes" id="UP000807825">
    <property type="component" value="Unassembled WGS sequence"/>
</dbReference>
<dbReference type="Pfam" id="PF13458">
    <property type="entry name" value="Peripla_BP_6"/>
    <property type="match status" value="1"/>
</dbReference>
<dbReference type="CDD" id="cd06338">
    <property type="entry name" value="PBP1_ABC_ligand_binding-like"/>
    <property type="match status" value="1"/>
</dbReference>
<keyword evidence="3" id="KW-0732">Signal</keyword>
<evidence type="ECO:0000256" key="1">
    <source>
        <dbReference type="ARBA" id="ARBA00010062"/>
    </source>
</evidence>
<proteinExistence type="inferred from homology"/>
<accession>A0A9D6Z532</accession>
<evidence type="ECO:0000256" key="2">
    <source>
        <dbReference type="ARBA" id="ARBA00022448"/>
    </source>
</evidence>
<evidence type="ECO:0000259" key="5">
    <source>
        <dbReference type="Pfam" id="PF13458"/>
    </source>
</evidence>
<name>A0A9D6Z532_9BACT</name>
<dbReference type="PANTHER" id="PTHR30483:SF37">
    <property type="entry name" value="ABC TRANSPORTER SUBSTRATE-BINDING PROTEIN"/>
    <property type="match status" value="1"/>
</dbReference>
<evidence type="ECO:0000256" key="4">
    <source>
        <dbReference type="ARBA" id="ARBA00022970"/>
    </source>
</evidence>
<dbReference type="PRINTS" id="PR00337">
    <property type="entry name" value="LEUILEVALBP"/>
</dbReference>
<gene>
    <name evidence="6" type="ORF">HY912_16840</name>
</gene>